<gene>
    <name evidence="1" type="ORF">EV190_101218</name>
</gene>
<sequence>MSVNNPPPDSQVLFDLAERVRVAVLRAVV</sequence>
<keyword evidence="2" id="KW-1185">Reference proteome</keyword>
<protein>
    <submittedName>
        <fullName evidence="1">Uncharacterized protein</fullName>
    </submittedName>
</protein>
<dbReference type="Proteomes" id="UP000295281">
    <property type="component" value="Unassembled WGS sequence"/>
</dbReference>
<comment type="caution">
    <text evidence="1">The sequence shown here is derived from an EMBL/GenBank/DDBJ whole genome shotgun (WGS) entry which is preliminary data.</text>
</comment>
<name>A0A4R6V723_9ACTN</name>
<reference evidence="1 2" key="1">
    <citation type="submission" date="2019-03" db="EMBL/GenBank/DDBJ databases">
        <title>Genomic Encyclopedia of Type Strains, Phase IV (KMG-IV): sequencing the most valuable type-strain genomes for metagenomic binning, comparative biology and taxonomic classification.</title>
        <authorList>
            <person name="Goeker M."/>
        </authorList>
    </citation>
    <scope>NUCLEOTIDE SEQUENCE [LARGE SCALE GENOMIC DNA]</scope>
    <source>
        <strain evidence="1 2">DSM 46770</strain>
    </source>
</reference>
<organism evidence="1 2">
    <name type="scientific">Actinorugispora endophytica</name>
    <dbReference type="NCBI Taxonomy" id="1605990"/>
    <lineage>
        <taxon>Bacteria</taxon>
        <taxon>Bacillati</taxon>
        <taxon>Actinomycetota</taxon>
        <taxon>Actinomycetes</taxon>
        <taxon>Streptosporangiales</taxon>
        <taxon>Nocardiopsidaceae</taxon>
        <taxon>Actinorugispora</taxon>
    </lineage>
</organism>
<dbReference type="AlphaFoldDB" id="A0A4R6V723"/>
<evidence type="ECO:0000313" key="2">
    <source>
        <dbReference type="Proteomes" id="UP000295281"/>
    </source>
</evidence>
<accession>A0A4R6V723</accession>
<proteinExistence type="predicted"/>
<evidence type="ECO:0000313" key="1">
    <source>
        <dbReference type="EMBL" id="TDQ54899.1"/>
    </source>
</evidence>
<dbReference type="EMBL" id="SNYN01000001">
    <property type="protein sequence ID" value="TDQ54899.1"/>
    <property type="molecule type" value="Genomic_DNA"/>
</dbReference>